<protein>
    <recommendedName>
        <fullName evidence="3">DUF3889 domain-containing protein</fullName>
    </recommendedName>
</protein>
<dbReference type="PATRIC" id="fig|1178515.4.peg.2935"/>
<accession>A0A172TPG6</accession>
<dbReference type="InterPro" id="IPR024987">
    <property type="entry name" value="DUF3889"/>
</dbReference>
<dbReference type="Gene3D" id="3.10.450.390">
    <property type="entry name" value="Protein of unknown function DUF3889"/>
    <property type="match status" value="1"/>
</dbReference>
<proteinExistence type="predicted"/>
<dbReference type="KEGG" id="pswu:SY83_14620"/>
<keyword evidence="2" id="KW-1185">Reference proteome</keyword>
<evidence type="ECO:0000313" key="1">
    <source>
        <dbReference type="EMBL" id="ANE48938.1"/>
    </source>
</evidence>
<dbReference type="Proteomes" id="UP000076927">
    <property type="component" value="Chromosome"/>
</dbReference>
<name>A0A172TPG6_9BACL</name>
<dbReference type="STRING" id="1178515.SY83_14620"/>
<evidence type="ECO:0000313" key="2">
    <source>
        <dbReference type="Proteomes" id="UP000076927"/>
    </source>
</evidence>
<dbReference type="EMBL" id="CP011388">
    <property type="protein sequence ID" value="ANE48938.1"/>
    <property type="molecule type" value="Genomic_DNA"/>
</dbReference>
<sequence>MFTGANVAPIHTNAVQGQPPAYAKWGLIAVKETQKAYKNAPITDYLFIGQTKLSASRVQERFKLIVRKQTGLIGVFVTITHEVPSDRIISVELSETKP</sequence>
<reference evidence="1 2" key="1">
    <citation type="submission" date="2015-01" db="EMBL/GenBank/DDBJ databases">
        <title>Paenibacillus swuensis/DY6/whole genome sequencing.</title>
        <authorList>
            <person name="Kim M.K."/>
            <person name="Srinivasan S."/>
            <person name="Lee J.-J."/>
        </authorList>
    </citation>
    <scope>NUCLEOTIDE SEQUENCE [LARGE SCALE GENOMIC DNA]</scope>
    <source>
        <strain evidence="1 2">DY6</strain>
    </source>
</reference>
<organism evidence="1 2">
    <name type="scientific">Paenibacillus swuensis</name>
    <dbReference type="NCBI Taxonomy" id="1178515"/>
    <lineage>
        <taxon>Bacteria</taxon>
        <taxon>Bacillati</taxon>
        <taxon>Bacillota</taxon>
        <taxon>Bacilli</taxon>
        <taxon>Bacillales</taxon>
        <taxon>Paenibacillaceae</taxon>
        <taxon>Paenibacillus</taxon>
    </lineage>
</organism>
<dbReference type="AlphaFoldDB" id="A0A172TPG6"/>
<evidence type="ECO:0008006" key="3">
    <source>
        <dbReference type="Google" id="ProtNLM"/>
    </source>
</evidence>
<gene>
    <name evidence="1" type="ORF">SY83_14620</name>
</gene>
<dbReference type="Pfam" id="PF13028">
    <property type="entry name" value="DUF3889"/>
    <property type="match status" value="1"/>
</dbReference>